<dbReference type="OrthoDB" id="3264933at2759"/>
<dbReference type="AlphaFoldDB" id="A0A0C2WTS0"/>
<dbReference type="EMBL" id="KN824288">
    <property type="protein sequence ID" value="KIM29553.1"/>
    <property type="molecule type" value="Genomic_DNA"/>
</dbReference>
<gene>
    <name evidence="1" type="ORF">M408DRAFT_115455</name>
</gene>
<name>A0A0C2WTS0_SERVB</name>
<sequence>MVLIRSRPRPLGSNRRSNFFFSRFSPWYPEDNLCQLFGPDHMNPSVQRTFANQRASTPARGIARDETFRTEIDENAPPTPSVEDDIPAANNRMIGALANSRASTPLTISGLQTPTRQNLQLRSGASTLAGSVVDAPISTTTPVRNRILFRADPNMLTTFDKKADGELYDLWNA</sequence>
<reference evidence="2" key="2">
    <citation type="submission" date="2015-01" db="EMBL/GenBank/DDBJ databases">
        <title>Evolutionary Origins and Diversification of the Mycorrhizal Mutualists.</title>
        <authorList>
            <consortium name="DOE Joint Genome Institute"/>
            <consortium name="Mycorrhizal Genomics Consortium"/>
            <person name="Kohler A."/>
            <person name="Kuo A."/>
            <person name="Nagy L.G."/>
            <person name="Floudas D."/>
            <person name="Copeland A."/>
            <person name="Barry K.W."/>
            <person name="Cichocki N."/>
            <person name="Veneault-Fourrey C."/>
            <person name="LaButti K."/>
            <person name="Lindquist E.A."/>
            <person name="Lipzen A."/>
            <person name="Lundell T."/>
            <person name="Morin E."/>
            <person name="Murat C."/>
            <person name="Riley R."/>
            <person name="Ohm R."/>
            <person name="Sun H."/>
            <person name="Tunlid A."/>
            <person name="Henrissat B."/>
            <person name="Grigoriev I.V."/>
            <person name="Hibbett D.S."/>
            <person name="Martin F."/>
        </authorList>
    </citation>
    <scope>NUCLEOTIDE SEQUENCE [LARGE SCALE GENOMIC DNA]</scope>
    <source>
        <strain evidence="2">MAFF 305830</strain>
    </source>
</reference>
<accession>A0A0C2WTS0</accession>
<evidence type="ECO:0000313" key="2">
    <source>
        <dbReference type="Proteomes" id="UP000054097"/>
    </source>
</evidence>
<proteinExistence type="predicted"/>
<evidence type="ECO:0000313" key="1">
    <source>
        <dbReference type="EMBL" id="KIM29553.1"/>
    </source>
</evidence>
<organism evidence="1 2">
    <name type="scientific">Serendipita vermifera MAFF 305830</name>
    <dbReference type="NCBI Taxonomy" id="933852"/>
    <lineage>
        <taxon>Eukaryota</taxon>
        <taxon>Fungi</taxon>
        <taxon>Dikarya</taxon>
        <taxon>Basidiomycota</taxon>
        <taxon>Agaricomycotina</taxon>
        <taxon>Agaricomycetes</taxon>
        <taxon>Sebacinales</taxon>
        <taxon>Serendipitaceae</taxon>
        <taxon>Serendipita</taxon>
    </lineage>
</organism>
<protein>
    <submittedName>
        <fullName evidence="1">Uncharacterized protein</fullName>
    </submittedName>
</protein>
<reference evidence="1 2" key="1">
    <citation type="submission" date="2014-04" db="EMBL/GenBank/DDBJ databases">
        <authorList>
            <consortium name="DOE Joint Genome Institute"/>
            <person name="Kuo A."/>
            <person name="Zuccaro A."/>
            <person name="Kohler A."/>
            <person name="Nagy L.G."/>
            <person name="Floudas D."/>
            <person name="Copeland A."/>
            <person name="Barry K.W."/>
            <person name="Cichocki N."/>
            <person name="Veneault-Fourrey C."/>
            <person name="LaButti K."/>
            <person name="Lindquist E.A."/>
            <person name="Lipzen A."/>
            <person name="Lundell T."/>
            <person name="Morin E."/>
            <person name="Murat C."/>
            <person name="Sun H."/>
            <person name="Tunlid A."/>
            <person name="Henrissat B."/>
            <person name="Grigoriev I.V."/>
            <person name="Hibbett D.S."/>
            <person name="Martin F."/>
            <person name="Nordberg H.P."/>
            <person name="Cantor M.N."/>
            <person name="Hua S.X."/>
        </authorList>
    </citation>
    <scope>NUCLEOTIDE SEQUENCE [LARGE SCALE GENOMIC DNA]</scope>
    <source>
        <strain evidence="1 2">MAFF 305830</strain>
    </source>
</reference>
<dbReference type="HOGENOM" id="CLU_1723090_0_0_1"/>
<keyword evidence="2" id="KW-1185">Reference proteome</keyword>
<dbReference type="Proteomes" id="UP000054097">
    <property type="component" value="Unassembled WGS sequence"/>
</dbReference>